<evidence type="ECO:0000256" key="3">
    <source>
        <dbReference type="ARBA" id="ARBA00023012"/>
    </source>
</evidence>
<evidence type="ECO:0000313" key="7">
    <source>
        <dbReference type="Proteomes" id="UP001499895"/>
    </source>
</evidence>
<dbReference type="Pfam" id="PF07730">
    <property type="entry name" value="HisKA_3"/>
    <property type="match status" value="1"/>
</dbReference>
<keyword evidence="6" id="KW-0547">Nucleotide-binding</keyword>
<reference evidence="6 7" key="1">
    <citation type="journal article" date="2019" name="Int. J. Syst. Evol. Microbiol.">
        <title>The Global Catalogue of Microorganisms (GCM) 10K type strain sequencing project: providing services to taxonomists for standard genome sequencing and annotation.</title>
        <authorList>
            <consortium name="The Broad Institute Genomics Platform"/>
            <consortium name="The Broad Institute Genome Sequencing Center for Infectious Disease"/>
            <person name="Wu L."/>
            <person name="Ma J."/>
        </authorList>
    </citation>
    <scope>NUCLEOTIDE SEQUENCE [LARGE SCALE GENOMIC DNA]</scope>
    <source>
        <strain evidence="6 7">JCM 10649</strain>
    </source>
</reference>
<dbReference type="Proteomes" id="UP001499895">
    <property type="component" value="Unassembled WGS sequence"/>
</dbReference>
<protein>
    <submittedName>
        <fullName evidence="6">ATP-binding protein</fullName>
    </submittedName>
</protein>
<evidence type="ECO:0000256" key="4">
    <source>
        <dbReference type="SAM" id="Phobius"/>
    </source>
</evidence>
<dbReference type="RefSeq" id="WP_344096280.1">
    <property type="nucleotide sequence ID" value="NZ_BAAAHB010000108.1"/>
</dbReference>
<keyword evidence="2" id="KW-0418">Kinase</keyword>
<dbReference type="GO" id="GO:0005524">
    <property type="term" value="F:ATP binding"/>
    <property type="evidence" value="ECO:0007669"/>
    <property type="project" value="UniProtKB-KW"/>
</dbReference>
<feature type="domain" description="Histidine kinase/HSP90-like ATPase" evidence="5">
    <location>
        <begin position="301"/>
        <end position="401"/>
    </location>
</feature>
<feature type="transmembrane region" description="Helical" evidence="4">
    <location>
        <begin position="124"/>
        <end position="143"/>
    </location>
</feature>
<dbReference type="PANTHER" id="PTHR24421">
    <property type="entry name" value="NITRATE/NITRITE SENSOR PROTEIN NARX-RELATED"/>
    <property type="match status" value="1"/>
</dbReference>
<comment type="caution">
    <text evidence="6">The sequence shown here is derived from an EMBL/GenBank/DDBJ whole genome shotgun (WGS) entry which is preliminary data.</text>
</comment>
<evidence type="ECO:0000259" key="5">
    <source>
        <dbReference type="SMART" id="SM00387"/>
    </source>
</evidence>
<name>A0ABN1B2G4_9ACTN</name>
<keyword evidence="4" id="KW-1133">Transmembrane helix</keyword>
<evidence type="ECO:0000256" key="2">
    <source>
        <dbReference type="ARBA" id="ARBA00022777"/>
    </source>
</evidence>
<dbReference type="SUPFAM" id="SSF55874">
    <property type="entry name" value="ATPase domain of HSP90 chaperone/DNA topoisomerase II/histidine kinase"/>
    <property type="match status" value="1"/>
</dbReference>
<keyword evidence="6" id="KW-0067">ATP-binding</keyword>
<keyword evidence="4" id="KW-0812">Transmembrane</keyword>
<dbReference type="CDD" id="cd16917">
    <property type="entry name" value="HATPase_UhpB-NarQ-NarX-like"/>
    <property type="match status" value="1"/>
</dbReference>
<feature type="transmembrane region" description="Helical" evidence="4">
    <location>
        <begin position="74"/>
        <end position="96"/>
    </location>
</feature>
<keyword evidence="3" id="KW-0902">Two-component regulatory system</keyword>
<feature type="transmembrane region" description="Helical" evidence="4">
    <location>
        <begin position="20"/>
        <end position="37"/>
    </location>
</feature>
<gene>
    <name evidence="6" type="ORF">GCM10009544_57500</name>
</gene>
<evidence type="ECO:0000313" key="6">
    <source>
        <dbReference type="EMBL" id="GAA0488870.1"/>
    </source>
</evidence>
<feature type="transmembrane region" description="Helical" evidence="4">
    <location>
        <begin position="158"/>
        <end position="174"/>
    </location>
</feature>
<feature type="transmembrane region" description="Helical" evidence="4">
    <location>
        <begin position="43"/>
        <end position="62"/>
    </location>
</feature>
<keyword evidence="1" id="KW-0808">Transferase</keyword>
<keyword evidence="7" id="KW-1185">Reference proteome</keyword>
<organism evidence="6 7">
    <name type="scientific">Streptomyces stramineus</name>
    <dbReference type="NCBI Taxonomy" id="173861"/>
    <lineage>
        <taxon>Bacteria</taxon>
        <taxon>Bacillati</taxon>
        <taxon>Actinomycetota</taxon>
        <taxon>Actinomycetes</taxon>
        <taxon>Kitasatosporales</taxon>
        <taxon>Streptomycetaceae</taxon>
        <taxon>Streptomyces</taxon>
    </lineage>
</organism>
<accession>A0ABN1B2G4</accession>
<dbReference type="InterPro" id="IPR036890">
    <property type="entry name" value="HATPase_C_sf"/>
</dbReference>
<dbReference type="Pfam" id="PF02518">
    <property type="entry name" value="HATPase_c"/>
    <property type="match status" value="1"/>
</dbReference>
<dbReference type="Gene3D" id="3.30.565.10">
    <property type="entry name" value="Histidine kinase-like ATPase, C-terminal domain"/>
    <property type="match status" value="1"/>
</dbReference>
<dbReference type="InterPro" id="IPR011712">
    <property type="entry name" value="Sig_transdc_His_kin_sub3_dim/P"/>
</dbReference>
<keyword evidence="4" id="KW-0472">Membrane</keyword>
<evidence type="ECO:0000256" key="1">
    <source>
        <dbReference type="ARBA" id="ARBA00022679"/>
    </source>
</evidence>
<dbReference type="EMBL" id="BAAAHB010000108">
    <property type="protein sequence ID" value="GAA0488870.1"/>
    <property type="molecule type" value="Genomic_DNA"/>
</dbReference>
<proteinExistence type="predicted"/>
<dbReference type="InterPro" id="IPR003594">
    <property type="entry name" value="HATPase_dom"/>
</dbReference>
<dbReference type="SMART" id="SM00387">
    <property type="entry name" value="HATPase_c"/>
    <property type="match status" value="1"/>
</dbReference>
<dbReference type="InterPro" id="IPR050482">
    <property type="entry name" value="Sensor_HK_TwoCompSys"/>
</dbReference>
<sequence length="413" mass="44771">MTTRWRERQVGEMAAQSSRYVAWCRLLFLVPLFLAGRQPEVDYFYHFWFNCLLVVYALWSVGRLGWVYRRPVTGFRGAVAAPAVDLLIVTGLAVAAGGPDSPVRYAYFIWPLATVLWQLPKVTAAFGAVCMAAYAAMSLPHLLTRAGESVWPVVVDEAYVLWIVMVCTLVAALLRRRTETVSELLDARELLLDDALAAEARERADVADALHDGAVQTLLAALHDLEDVEAVVPASGAPALERAQTEVRRTVQEMREIIFDLHPQILSAAGLSAALEAAGDRCARRGGFTVDYDLRLPGRVGHEALLYSTARELLGNVVKHARATHVRVGLAVEGSGAGAETVLTVRDNGVGFDKRIVQRRLREGHIGLASHHVRVESAGGRLRVDSSGAGTAVEVRLPADARPAGPAPDAPVP</sequence>